<dbReference type="RefSeq" id="WP_073269617.1">
    <property type="nucleotide sequence ID" value="NZ_FQTU01000003.1"/>
</dbReference>
<dbReference type="AlphaFoldDB" id="A0A1M4U261"/>
<gene>
    <name evidence="2" type="ORF">SAMN02746064_00616</name>
</gene>
<name>A0A1M4U261_9FIRM</name>
<dbReference type="Proteomes" id="UP000184251">
    <property type="component" value="Unassembled WGS sequence"/>
</dbReference>
<dbReference type="STRING" id="1120975.SAMN02746064_00616"/>
<dbReference type="Gene3D" id="3.40.930.10">
    <property type="entry name" value="Mannitol-specific EII, Chain A"/>
    <property type="match status" value="1"/>
</dbReference>
<evidence type="ECO:0000259" key="1">
    <source>
        <dbReference type="PROSITE" id="PS51094"/>
    </source>
</evidence>
<dbReference type="SUPFAM" id="SSF55804">
    <property type="entry name" value="Phoshotransferase/anion transport protein"/>
    <property type="match status" value="1"/>
</dbReference>
<dbReference type="Pfam" id="PF00359">
    <property type="entry name" value="PTS_EIIA_2"/>
    <property type="match status" value="1"/>
</dbReference>
<dbReference type="InterPro" id="IPR002178">
    <property type="entry name" value="PTS_EIIA_type-2_dom"/>
</dbReference>
<feature type="domain" description="PTS EIIA type-2" evidence="1">
    <location>
        <begin position="30"/>
        <end position="177"/>
    </location>
</feature>
<evidence type="ECO:0000313" key="2">
    <source>
        <dbReference type="EMBL" id="SHE50788.1"/>
    </source>
</evidence>
<dbReference type="InterPro" id="IPR016152">
    <property type="entry name" value="PTrfase/Anion_transptr"/>
</dbReference>
<dbReference type="PANTHER" id="PTHR47738:SF3">
    <property type="entry name" value="PHOSPHOTRANSFERASE SYSTEM MANNITOL_FRUCTOSE-SPECIFIC IIA DOMAIN CONTAINING PROTEIN"/>
    <property type="match status" value="1"/>
</dbReference>
<accession>A0A1M4U261</accession>
<sequence length="185" mass="21434">MTVYGEATKEVISQMAVHKENKEKVHNMSGENSLEILCMFSKALDKYELIKQMSKMLTDRKMVDKNYGEFVIEREEMFPTGIFCQPVSIAIPHSEKGEIYHSSIVVTKLLKPIAFKRMDCPQEDVEVKIVVMLAVNRNEEQLKMLVKLMKIVQNSELMNKLSNSKDCQELEKLIRDELNKSDEEE</sequence>
<keyword evidence="3" id="KW-1185">Reference proteome</keyword>
<evidence type="ECO:0000313" key="3">
    <source>
        <dbReference type="Proteomes" id="UP000184251"/>
    </source>
</evidence>
<dbReference type="PANTHER" id="PTHR47738">
    <property type="entry name" value="PTS SYSTEM FRUCTOSE-LIKE EIIA COMPONENT-RELATED"/>
    <property type="match status" value="1"/>
</dbReference>
<dbReference type="CDD" id="cd00211">
    <property type="entry name" value="PTS_IIA_fru"/>
    <property type="match status" value="1"/>
</dbReference>
<organism evidence="2 3">
    <name type="scientific">Alkalibacter saccharofermentans DSM 14828</name>
    <dbReference type="NCBI Taxonomy" id="1120975"/>
    <lineage>
        <taxon>Bacteria</taxon>
        <taxon>Bacillati</taxon>
        <taxon>Bacillota</taxon>
        <taxon>Clostridia</taxon>
        <taxon>Eubacteriales</taxon>
        <taxon>Eubacteriaceae</taxon>
        <taxon>Alkalibacter</taxon>
    </lineage>
</organism>
<dbReference type="InterPro" id="IPR051541">
    <property type="entry name" value="PTS_SugarTrans_NitroReg"/>
</dbReference>
<dbReference type="OrthoDB" id="370976at2"/>
<protein>
    <submittedName>
        <fullName evidence="2">PTS system, galactitol-specific IIA component</fullName>
    </submittedName>
</protein>
<dbReference type="PROSITE" id="PS51094">
    <property type="entry name" value="PTS_EIIA_TYPE_2"/>
    <property type="match status" value="1"/>
</dbReference>
<reference evidence="2 3" key="1">
    <citation type="submission" date="2016-11" db="EMBL/GenBank/DDBJ databases">
        <authorList>
            <person name="Jaros S."/>
            <person name="Januszkiewicz K."/>
            <person name="Wedrychowicz H."/>
        </authorList>
    </citation>
    <scope>NUCLEOTIDE SEQUENCE [LARGE SCALE GENOMIC DNA]</scope>
    <source>
        <strain evidence="2 3">DSM 14828</strain>
    </source>
</reference>
<dbReference type="EMBL" id="FQTU01000003">
    <property type="protein sequence ID" value="SHE50788.1"/>
    <property type="molecule type" value="Genomic_DNA"/>
</dbReference>
<proteinExistence type="predicted"/>